<keyword evidence="3 6" id="KW-0812">Transmembrane</keyword>
<evidence type="ECO:0000313" key="8">
    <source>
        <dbReference type="Proteomes" id="UP000299102"/>
    </source>
</evidence>
<evidence type="ECO:0000313" key="7">
    <source>
        <dbReference type="EMBL" id="GBP83964.1"/>
    </source>
</evidence>
<dbReference type="EMBL" id="BGZK01001651">
    <property type="protein sequence ID" value="GBP83964.1"/>
    <property type="molecule type" value="Genomic_DNA"/>
</dbReference>
<dbReference type="Proteomes" id="UP000299102">
    <property type="component" value="Unassembled WGS sequence"/>
</dbReference>
<name>A0A4C1ZA24_EUMVA</name>
<dbReference type="GO" id="GO:0050909">
    <property type="term" value="P:sensory perception of taste"/>
    <property type="evidence" value="ECO:0007669"/>
    <property type="project" value="InterPro"/>
</dbReference>
<comment type="subcellular location">
    <subcellularLocation>
        <location evidence="1">Cell membrane</location>
        <topology evidence="1">Multi-pass membrane protein</topology>
    </subcellularLocation>
</comment>
<dbReference type="AlphaFoldDB" id="A0A4C1ZA24"/>
<keyword evidence="5 6" id="KW-0472">Membrane</keyword>
<reference evidence="7 8" key="1">
    <citation type="journal article" date="2019" name="Commun. Biol.">
        <title>The bagworm genome reveals a unique fibroin gene that provides high tensile strength.</title>
        <authorList>
            <person name="Kono N."/>
            <person name="Nakamura H."/>
            <person name="Ohtoshi R."/>
            <person name="Tomita M."/>
            <person name="Numata K."/>
            <person name="Arakawa K."/>
        </authorList>
    </citation>
    <scope>NUCLEOTIDE SEQUENCE [LARGE SCALE GENOMIC DNA]</scope>
</reference>
<dbReference type="InterPro" id="IPR013604">
    <property type="entry name" value="7TM_chemorcpt"/>
</dbReference>
<evidence type="ECO:0000256" key="5">
    <source>
        <dbReference type="ARBA" id="ARBA00023136"/>
    </source>
</evidence>
<dbReference type="Pfam" id="PF08395">
    <property type="entry name" value="7tm_7"/>
    <property type="match status" value="1"/>
</dbReference>
<dbReference type="GO" id="GO:0005886">
    <property type="term" value="C:plasma membrane"/>
    <property type="evidence" value="ECO:0007669"/>
    <property type="project" value="UniProtKB-SubCell"/>
</dbReference>
<keyword evidence="8" id="KW-1185">Reference proteome</keyword>
<protein>
    <recommendedName>
        <fullName evidence="9">Gustatory receptor</fullName>
    </recommendedName>
</protein>
<feature type="transmembrane region" description="Helical" evidence="6">
    <location>
        <begin position="172"/>
        <end position="192"/>
    </location>
</feature>
<evidence type="ECO:0000256" key="1">
    <source>
        <dbReference type="ARBA" id="ARBA00004651"/>
    </source>
</evidence>
<evidence type="ECO:0008006" key="9">
    <source>
        <dbReference type="Google" id="ProtNLM"/>
    </source>
</evidence>
<sequence>MNWFQLGWWYFDTYVQQHQLSVTAVLAHNISETMTRLEQYITTYKSLHASASQEFHRTLRDNLRAVDAIHVRLYNCCCLFSKTLKLPMNEFHVNIAHVLFTGYSVFMLASCGESVYRAASRVRLSLAHLYNVLCRECQEIPKEDVLMARNVLRAMKRRQPHLTVGGLFEMRMSLVTGFVSLTATYLITILQFNNVL</sequence>
<comment type="caution">
    <text evidence="7">The sequence shown here is derived from an EMBL/GenBank/DDBJ whole genome shotgun (WGS) entry which is preliminary data.</text>
</comment>
<gene>
    <name evidence="7" type="ORF">EVAR_62406_1</name>
</gene>
<keyword evidence="4 6" id="KW-1133">Transmembrane helix</keyword>
<proteinExistence type="predicted"/>
<evidence type="ECO:0000256" key="3">
    <source>
        <dbReference type="ARBA" id="ARBA00022692"/>
    </source>
</evidence>
<evidence type="ECO:0000256" key="4">
    <source>
        <dbReference type="ARBA" id="ARBA00022989"/>
    </source>
</evidence>
<evidence type="ECO:0000256" key="2">
    <source>
        <dbReference type="ARBA" id="ARBA00022475"/>
    </source>
</evidence>
<keyword evidence="2" id="KW-1003">Cell membrane</keyword>
<organism evidence="7 8">
    <name type="scientific">Eumeta variegata</name>
    <name type="common">Bagworm moth</name>
    <name type="synonym">Eumeta japonica</name>
    <dbReference type="NCBI Taxonomy" id="151549"/>
    <lineage>
        <taxon>Eukaryota</taxon>
        <taxon>Metazoa</taxon>
        <taxon>Ecdysozoa</taxon>
        <taxon>Arthropoda</taxon>
        <taxon>Hexapoda</taxon>
        <taxon>Insecta</taxon>
        <taxon>Pterygota</taxon>
        <taxon>Neoptera</taxon>
        <taxon>Endopterygota</taxon>
        <taxon>Lepidoptera</taxon>
        <taxon>Glossata</taxon>
        <taxon>Ditrysia</taxon>
        <taxon>Tineoidea</taxon>
        <taxon>Psychidae</taxon>
        <taxon>Oiketicinae</taxon>
        <taxon>Eumeta</taxon>
    </lineage>
</organism>
<evidence type="ECO:0000256" key="6">
    <source>
        <dbReference type="SAM" id="Phobius"/>
    </source>
</evidence>
<accession>A0A4C1ZA24</accession>